<proteinExistence type="predicted"/>
<sequence length="255" mass="27507">MYDSDLAYTKRTTSVGTPLAAFLALFALWWLLLLVFNRFPGIDLWVARSVFTAAPCASSSAAGKICGTFALARNPLIEALRDVTLVLPYIAVVVLLAILVMFWRKHGARRRTLKTDQYIAALLSLGIGCGLIVNTFLKGYAGRPRPRSTDLFGGGLDFVQAGSFAGRCLGNCSFVSGEASSGGWLLCLVLLLPQRWRLPIGIPLAIVSVIMPIMRVLMGAHYLSDAILGWLLSLVVFAAAMAVMDFTRSGSSTQS</sequence>
<dbReference type="PANTHER" id="PTHR14969:SF13">
    <property type="entry name" value="AT30094P"/>
    <property type="match status" value="1"/>
</dbReference>
<evidence type="ECO:0000259" key="2">
    <source>
        <dbReference type="SMART" id="SM00014"/>
    </source>
</evidence>
<keyword evidence="1" id="KW-1133">Transmembrane helix</keyword>
<feature type="transmembrane region" description="Helical" evidence="1">
    <location>
        <begin position="83"/>
        <end position="103"/>
    </location>
</feature>
<keyword evidence="1" id="KW-0812">Transmembrane</keyword>
<dbReference type="InterPro" id="IPR000326">
    <property type="entry name" value="PAP2/HPO"/>
</dbReference>
<dbReference type="Proteomes" id="UP000199205">
    <property type="component" value="Unassembled WGS sequence"/>
</dbReference>
<evidence type="ECO:0000256" key="1">
    <source>
        <dbReference type="SAM" id="Phobius"/>
    </source>
</evidence>
<feature type="transmembrane region" description="Helical" evidence="1">
    <location>
        <begin position="227"/>
        <end position="246"/>
    </location>
</feature>
<dbReference type="RefSeq" id="WP_092573278.1">
    <property type="nucleotide sequence ID" value="NZ_FMAF01000003.1"/>
</dbReference>
<evidence type="ECO:0000313" key="4">
    <source>
        <dbReference type="Proteomes" id="UP000199205"/>
    </source>
</evidence>
<feature type="transmembrane region" description="Helical" evidence="1">
    <location>
        <begin position="20"/>
        <end position="39"/>
    </location>
</feature>
<reference evidence="3 4" key="1">
    <citation type="submission" date="2016-08" db="EMBL/GenBank/DDBJ databases">
        <authorList>
            <person name="Seilhamer J.J."/>
        </authorList>
    </citation>
    <scope>NUCLEOTIDE SEQUENCE [LARGE SCALE GENOMIC DNA]</scope>
    <source>
        <strain evidence="3 4">P1-7</strain>
    </source>
</reference>
<dbReference type="SUPFAM" id="SSF48317">
    <property type="entry name" value="Acid phosphatase/Vanadium-dependent haloperoxidase"/>
    <property type="match status" value="1"/>
</dbReference>
<dbReference type="Pfam" id="PF01569">
    <property type="entry name" value="PAP2"/>
    <property type="match status" value="1"/>
</dbReference>
<feature type="domain" description="Phosphatidic acid phosphatase type 2/haloperoxidase" evidence="2">
    <location>
        <begin position="117"/>
        <end position="241"/>
    </location>
</feature>
<protein>
    <submittedName>
        <fullName evidence="3">PAP2 superfamily protein</fullName>
    </submittedName>
</protein>
<dbReference type="InterPro" id="IPR036938">
    <property type="entry name" value="PAP2/HPO_sf"/>
</dbReference>
<feature type="transmembrane region" description="Helical" evidence="1">
    <location>
        <begin position="118"/>
        <end position="137"/>
    </location>
</feature>
<dbReference type="PANTHER" id="PTHR14969">
    <property type="entry name" value="SPHINGOSINE-1-PHOSPHATE PHOSPHOHYDROLASE"/>
    <property type="match status" value="1"/>
</dbReference>
<feature type="transmembrane region" description="Helical" evidence="1">
    <location>
        <begin position="200"/>
        <end position="221"/>
    </location>
</feature>
<dbReference type="SMART" id="SM00014">
    <property type="entry name" value="acidPPc"/>
    <property type="match status" value="1"/>
</dbReference>
<keyword evidence="1" id="KW-0472">Membrane</keyword>
<organism evidence="3 4">
    <name type="scientific">Rhizobium lusitanum</name>
    <dbReference type="NCBI Taxonomy" id="293958"/>
    <lineage>
        <taxon>Bacteria</taxon>
        <taxon>Pseudomonadati</taxon>
        <taxon>Pseudomonadota</taxon>
        <taxon>Alphaproteobacteria</taxon>
        <taxon>Hyphomicrobiales</taxon>
        <taxon>Rhizobiaceae</taxon>
        <taxon>Rhizobium/Agrobacterium group</taxon>
        <taxon>Rhizobium</taxon>
    </lineage>
</organism>
<accession>A0A1C3UN71</accession>
<evidence type="ECO:0000313" key="3">
    <source>
        <dbReference type="EMBL" id="SCB16925.1"/>
    </source>
</evidence>
<dbReference type="Gene3D" id="1.20.144.10">
    <property type="entry name" value="Phosphatidic acid phosphatase type 2/haloperoxidase"/>
    <property type="match status" value="2"/>
</dbReference>
<dbReference type="AlphaFoldDB" id="A0A1C3UN71"/>
<name>A0A1C3UN71_9HYPH</name>
<dbReference type="GO" id="GO:0042392">
    <property type="term" value="F:sphingosine-1-phosphate phosphatase activity"/>
    <property type="evidence" value="ECO:0007669"/>
    <property type="project" value="TreeGrafter"/>
</dbReference>
<dbReference type="OrthoDB" id="9813524at2"/>
<gene>
    <name evidence="3" type="ORF">GA0061101_10315</name>
</gene>
<dbReference type="EMBL" id="FMAF01000003">
    <property type="protein sequence ID" value="SCB16925.1"/>
    <property type="molecule type" value="Genomic_DNA"/>
</dbReference>